<comment type="caution">
    <text evidence="1">The sequence shown here is derived from an EMBL/GenBank/DDBJ whole genome shotgun (WGS) entry which is preliminary data.</text>
</comment>
<dbReference type="AlphaFoldDB" id="A0AAV9EG30"/>
<keyword evidence="2" id="KW-1185">Reference proteome</keyword>
<accession>A0AAV9EG30</accession>
<dbReference type="EMBL" id="JAUJYO010000008">
    <property type="protein sequence ID" value="KAK1311318.1"/>
    <property type="molecule type" value="Genomic_DNA"/>
</dbReference>
<evidence type="ECO:0000313" key="1">
    <source>
        <dbReference type="EMBL" id="KAK1311318.1"/>
    </source>
</evidence>
<name>A0AAV9EG30_ACOCL</name>
<protein>
    <submittedName>
        <fullName evidence="1">Uncharacterized protein</fullName>
    </submittedName>
</protein>
<gene>
    <name evidence="1" type="ORF">QJS10_CPA08g00296</name>
</gene>
<sequence length="72" mass="8179">MATGDQKNTNVVSFDRLSVLEVAPSKVSRSRHQLLGLHHQIVQLNSRTSFSKERENDAARSWTIQSMLRTTI</sequence>
<evidence type="ECO:0000313" key="2">
    <source>
        <dbReference type="Proteomes" id="UP001180020"/>
    </source>
</evidence>
<reference evidence="1" key="1">
    <citation type="journal article" date="2023" name="Nat. Commun.">
        <title>Diploid and tetraploid genomes of Acorus and the evolution of monocots.</title>
        <authorList>
            <person name="Ma L."/>
            <person name="Liu K.W."/>
            <person name="Li Z."/>
            <person name="Hsiao Y.Y."/>
            <person name="Qi Y."/>
            <person name="Fu T."/>
            <person name="Tang G.D."/>
            <person name="Zhang D."/>
            <person name="Sun W.H."/>
            <person name="Liu D.K."/>
            <person name="Li Y."/>
            <person name="Chen G.Z."/>
            <person name="Liu X.D."/>
            <person name="Liao X.Y."/>
            <person name="Jiang Y.T."/>
            <person name="Yu X."/>
            <person name="Hao Y."/>
            <person name="Huang J."/>
            <person name="Zhao X.W."/>
            <person name="Ke S."/>
            <person name="Chen Y.Y."/>
            <person name="Wu W.L."/>
            <person name="Hsu J.L."/>
            <person name="Lin Y.F."/>
            <person name="Huang M.D."/>
            <person name="Li C.Y."/>
            <person name="Huang L."/>
            <person name="Wang Z.W."/>
            <person name="Zhao X."/>
            <person name="Zhong W.Y."/>
            <person name="Peng D.H."/>
            <person name="Ahmad S."/>
            <person name="Lan S."/>
            <person name="Zhang J.S."/>
            <person name="Tsai W.C."/>
            <person name="Van de Peer Y."/>
            <person name="Liu Z.J."/>
        </authorList>
    </citation>
    <scope>NUCLEOTIDE SEQUENCE</scope>
    <source>
        <strain evidence="1">CP</strain>
    </source>
</reference>
<proteinExistence type="predicted"/>
<reference evidence="1" key="2">
    <citation type="submission" date="2023-06" db="EMBL/GenBank/DDBJ databases">
        <authorList>
            <person name="Ma L."/>
            <person name="Liu K.-W."/>
            <person name="Li Z."/>
            <person name="Hsiao Y.-Y."/>
            <person name="Qi Y."/>
            <person name="Fu T."/>
            <person name="Tang G."/>
            <person name="Zhang D."/>
            <person name="Sun W.-H."/>
            <person name="Liu D.-K."/>
            <person name="Li Y."/>
            <person name="Chen G.-Z."/>
            <person name="Liu X.-D."/>
            <person name="Liao X.-Y."/>
            <person name="Jiang Y.-T."/>
            <person name="Yu X."/>
            <person name="Hao Y."/>
            <person name="Huang J."/>
            <person name="Zhao X.-W."/>
            <person name="Ke S."/>
            <person name="Chen Y.-Y."/>
            <person name="Wu W.-L."/>
            <person name="Hsu J.-L."/>
            <person name="Lin Y.-F."/>
            <person name="Huang M.-D."/>
            <person name="Li C.-Y."/>
            <person name="Huang L."/>
            <person name="Wang Z.-W."/>
            <person name="Zhao X."/>
            <person name="Zhong W.-Y."/>
            <person name="Peng D.-H."/>
            <person name="Ahmad S."/>
            <person name="Lan S."/>
            <person name="Zhang J.-S."/>
            <person name="Tsai W.-C."/>
            <person name="Van De Peer Y."/>
            <person name="Liu Z.-J."/>
        </authorList>
    </citation>
    <scope>NUCLEOTIDE SEQUENCE</scope>
    <source>
        <strain evidence="1">CP</strain>
        <tissue evidence="1">Leaves</tissue>
    </source>
</reference>
<dbReference type="Proteomes" id="UP001180020">
    <property type="component" value="Unassembled WGS sequence"/>
</dbReference>
<organism evidence="1 2">
    <name type="scientific">Acorus calamus</name>
    <name type="common">Sweet flag</name>
    <dbReference type="NCBI Taxonomy" id="4465"/>
    <lineage>
        <taxon>Eukaryota</taxon>
        <taxon>Viridiplantae</taxon>
        <taxon>Streptophyta</taxon>
        <taxon>Embryophyta</taxon>
        <taxon>Tracheophyta</taxon>
        <taxon>Spermatophyta</taxon>
        <taxon>Magnoliopsida</taxon>
        <taxon>Liliopsida</taxon>
        <taxon>Acoraceae</taxon>
        <taxon>Acorus</taxon>
    </lineage>
</organism>